<proteinExistence type="predicted"/>
<dbReference type="Proteomes" id="UP000789901">
    <property type="component" value="Unassembled WGS sequence"/>
</dbReference>
<reference evidence="1 2" key="1">
    <citation type="submission" date="2021-06" db="EMBL/GenBank/DDBJ databases">
        <authorList>
            <person name="Kallberg Y."/>
            <person name="Tangrot J."/>
            <person name="Rosling A."/>
        </authorList>
    </citation>
    <scope>NUCLEOTIDE SEQUENCE [LARGE SCALE GENOMIC DNA]</scope>
    <source>
        <strain evidence="1 2">120-4 pot B 10/14</strain>
    </source>
</reference>
<organism evidence="1 2">
    <name type="scientific">Gigaspora margarita</name>
    <dbReference type="NCBI Taxonomy" id="4874"/>
    <lineage>
        <taxon>Eukaryota</taxon>
        <taxon>Fungi</taxon>
        <taxon>Fungi incertae sedis</taxon>
        <taxon>Mucoromycota</taxon>
        <taxon>Glomeromycotina</taxon>
        <taxon>Glomeromycetes</taxon>
        <taxon>Diversisporales</taxon>
        <taxon>Gigasporaceae</taxon>
        <taxon>Gigaspora</taxon>
    </lineage>
</organism>
<gene>
    <name evidence="1" type="ORF">GMARGA_LOCUS34962</name>
</gene>
<evidence type="ECO:0000313" key="2">
    <source>
        <dbReference type="Proteomes" id="UP000789901"/>
    </source>
</evidence>
<evidence type="ECO:0000313" key="1">
    <source>
        <dbReference type="EMBL" id="CAG8840547.1"/>
    </source>
</evidence>
<name>A0ABN7WU53_GIGMA</name>
<protein>
    <submittedName>
        <fullName evidence="1">173_t:CDS:1</fullName>
    </submittedName>
</protein>
<dbReference type="EMBL" id="CAJVQB010063138">
    <property type="protein sequence ID" value="CAG8840547.1"/>
    <property type="molecule type" value="Genomic_DNA"/>
</dbReference>
<sequence>MRCLPYGRVNDRELTMMIKVECVVNFYNEDSFDHAKDLGIAHVSIRDLIDENACVIEAR</sequence>
<accession>A0ABN7WU53</accession>
<keyword evidence="2" id="KW-1185">Reference proteome</keyword>
<feature type="non-terminal residue" evidence="1">
    <location>
        <position position="59"/>
    </location>
</feature>
<comment type="caution">
    <text evidence="1">The sequence shown here is derived from an EMBL/GenBank/DDBJ whole genome shotgun (WGS) entry which is preliminary data.</text>
</comment>